<accession>A0AC61DDQ4</accession>
<dbReference type="EMBL" id="PEDL01000004">
    <property type="protein sequence ID" value="PHV71310.1"/>
    <property type="molecule type" value="Genomic_DNA"/>
</dbReference>
<name>A0AC61DDQ4_9FIRM</name>
<organism evidence="1 2">
    <name type="scientific">Sporanaerobium hydrogeniformans</name>
    <dbReference type="NCBI Taxonomy" id="3072179"/>
    <lineage>
        <taxon>Bacteria</taxon>
        <taxon>Bacillati</taxon>
        <taxon>Bacillota</taxon>
        <taxon>Clostridia</taxon>
        <taxon>Lachnospirales</taxon>
        <taxon>Lachnospiraceae</taxon>
        <taxon>Sporanaerobium</taxon>
    </lineage>
</organism>
<proteinExistence type="predicted"/>
<keyword evidence="2" id="KW-1185">Reference proteome</keyword>
<evidence type="ECO:0000313" key="1">
    <source>
        <dbReference type="EMBL" id="PHV71310.1"/>
    </source>
</evidence>
<gene>
    <name evidence="1" type="ORF">CS063_06360</name>
</gene>
<reference evidence="1" key="1">
    <citation type="submission" date="2017-10" db="EMBL/GenBank/DDBJ databases">
        <title>Genome sequence of cellulolytic Lachnospiraceae bacterium XHS1971 isolated from hotspring sediment.</title>
        <authorList>
            <person name="Vasudevan G."/>
            <person name="Joshi A.J."/>
            <person name="Hivarkar S."/>
            <person name="Lanjekar V.B."/>
            <person name="Dhakephalkar P.K."/>
            <person name="Dagar S."/>
        </authorList>
    </citation>
    <scope>NUCLEOTIDE SEQUENCE</scope>
    <source>
        <strain evidence="1">XHS1971</strain>
    </source>
</reference>
<dbReference type="Proteomes" id="UP000224460">
    <property type="component" value="Unassembled WGS sequence"/>
</dbReference>
<sequence>MNNEFELGQIVFSKCGRDQGKPFIVVSIEEEYVHLVDGKLRKVDNPKLKKKKHVQKTNTIMEWIKLKIIEENRLTNNDVRKALDEYLGQSSVE</sequence>
<comment type="caution">
    <text evidence="1">The sequence shown here is derived from an EMBL/GenBank/DDBJ whole genome shotgun (WGS) entry which is preliminary data.</text>
</comment>
<protein>
    <submittedName>
        <fullName evidence="1">RNA-binding protein</fullName>
    </submittedName>
</protein>
<evidence type="ECO:0000313" key="2">
    <source>
        <dbReference type="Proteomes" id="UP000224460"/>
    </source>
</evidence>